<dbReference type="Gene3D" id="2.60.40.1120">
    <property type="entry name" value="Carboxypeptidase-like, regulatory domain"/>
    <property type="match status" value="1"/>
</dbReference>
<evidence type="ECO:0000256" key="2">
    <source>
        <dbReference type="ARBA" id="ARBA00022448"/>
    </source>
</evidence>
<sequence length="994" mass="108919">MKNEILLSFLLMLFVVFPTWAQQQTVTGTVTAAGDNLSLPGVVVLEKGTTQGTTTDIDGKYSINVSGPNAVLVFTYIGFLPQEASVGNRSIIDMVLQEDVKLLGEVVVTGYGTQERKTLTSSISSVSSKDIQGLPMASPDQMIQGRAAGVQVNSSSGTPGGGMFIRVRGSTSINASSDPLYVVDGIPIVSDNQSAVGLGGQITNPLADLNPADIESMEILKDASATAIYGARAANGVVLITTKRGSMQKAKIEINSYIGVQSLWRQPDVVDGSTFERLINESRVNNGQTPLFPNPESALNTDWMGEIFQDAPISNFDASISAGTDKVKYLVSLNQFDQDGVTKPSQFKRTSGRVNLDFAASEKLNIGTSILISRNFRNRVRNDNNIFGAIGAAYFLPTNQPIFQPDGSYTKFSIFENPVAAVEEVDIAMVTNRILANIYADYEIAQGLIFRSTWSLDYNNVKEDRYDNTLLNTGAATNGDASSIVTVNDNWIWENVLSYQKVFGTNHSVNALLGYAAQNSYFERTTAAGQQFPSNDFRRIASAAVQTSSSTGSGWGIEGIFARVNYAYKGKYLATVNVRRDASSRFGTANQSAIFPSFALGWVMTEESFMANQSFISTLKPRFSWGVTGNQNGIGDFQSRGLWGGGANYTDFPGTAPNQLANPDLKWETTTQTNIGIDVGVLNDRFTLTFDWYNKQTEDLLLAVPLPRSTGFNSIVQNFGAMENKGFEIGIMGVIANKKDFSWDFGFNISQNRNLVKKIAAPFNVFTRDVIRVEEGLPLFSFWLHDQVSVDPETGISIYRTVNGEAPVNSSDFNAGRDRFIVGNAQPDFFGGLNSNMRFKNFDFNMFWQGTYGNDQLNWVRFFQEHGGTRNTGFVGSQLDRWQQPGDITDVPRMVSANYRGDLRPGRFLEDGSYLRLKNLTIGYTLPYAITERIGFSRIRVYGSGQNLLTFTNYTGLDPEVNTGADQGGLAEGIDLYAMPQPRVIMGGVNLTFK</sequence>
<dbReference type="InterPro" id="IPR023997">
    <property type="entry name" value="TonB-dep_OMP_SusC/RagA_CS"/>
</dbReference>
<dbReference type="Pfam" id="PF07715">
    <property type="entry name" value="Plug"/>
    <property type="match status" value="1"/>
</dbReference>
<comment type="subcellular location">
    <subcellularLocation>
        <location evidence="1 8">Cell outer membrane</location>
        <topology evidence="1 8">Multi-pass membrane protein</topology>
    </subcellularLocation>
</comment>
<dbReference type="Pfam" id="PF13715">
    <property type="entry name" value="CarbopepD_reg_2"/>
    <property type="match status" value="1"/>
</dbReference>
<dbReference type="NCBIfam" id="TIGR04057">
    <property type="entry name" value="SusC_RagA_signa"/>
    <property type="match status" value="1"/>
</dbReference>
<keyword evidence="4 8" id="KW-0812">Transmembrane</keyword>
<dbReference type="RefSeq" id="WP_084118735.1">
    <property type="nucleotide sequence ID" value="NZ_LT838813.1"/>
</dbReference>
<dbReference type="Proteomes" id="UP000192333">
    <property type="component" value="Chromosome I"/>
</dbReference>
<keyword evidence="7 8" id="KW-0998">Cell outer membrane</keyword>
<feature type="signal peptide" evidence="10">
    <location>
        <begin position="1"/>
        <end position="21"/>
    </location>
</feature>
<keyword evidence="5 9" id="KW-0798">TonB box</keyword>
<dbReference type="InterPro" id="IPR000531">
    <property type="entry name" value="Beta-barrel_TonB"/>
</dbReference>
<evidence type="ECO:0000256" key="3">
    <source>
        <dbReference type="ARBA" id="ARBA00022452"/>
    </source>
</evidence>
<dbReference type="PROSITE" id="PS52016">
    <property type="entry name" value="TONB_DEPENDENT_REC_3"/>
    <property type="match status" value="1"/>
</dbReference>
<reference evidence="14" key="1">
    <citation type="submission" date="2017-04" db="EMBL/GenBank/DDBJ databases">
        <authorList>
            <person name="Varghese N."/>
            <person name="Submissions S."/>
        </authorList>
    </citation>
    <scope>NUCLEOTIDE SEQUENCE [LARGE SCALE GENOMIC DNA]</scope>
    <source>
        <strain evidence="14">DSM 16537</strain>
    </source>
</reference>
<dbReference type="OrthoDB" id="9768177at2"/>
<dbReference type="InterPro" id="IPR023996">
    <property type="entry name" value="TonB-dep_OMP_SusC/RagA"/>
</dbReference>
<keyword evidence="3 8" id="KW-1134">Transmembrane beta strand</keyword>
<feature type="chain" id="PRO_5012484229" evidence="10">
    <location>
        <begin position="22"/>
        <end position="994"/>
    </location>
</feature>
<dbReference type="Pfam" id="PF00593">
    <property type="entry name" value="TonB_dep_Rec_b-barrel"/>
    <property type="match status" value="1"/>
</dbReference>
<dbReference type="SUPFAM" id="SSF56935">
    <property type="entry name" value="Porins"/>
    <property type="match status" value="1"/>
</dbReference>
<gene>
    <name evidence="13" type="ORF">SAMN00777080_0407</name>
</gene>
<dbReference type="SUPFAM" id="SSF49464">
    <property type="entry name" value="Carboxypeptidase regulatory domain-like"/>
    <property type="match status" value="1"/>
</dbReference>
<dbReference type="InterPro" id="IPR012910">
    <property type="entry name" value="Plug_dom"/>
</dbReference>
<dbReference type="InterPro" id="IPR008969">
    <property type="entry name" value="CarboxyPept-like_regulatory"/>
</dbReference>
<dbReference type="InterPro" id="IPR037066">
    <property type="entry name" value="Plug_dom_sf"/>
</dbReference>
<evidence type="ECO:0000256" key="5">
    <source>
        <dbReference type="ARBA" id="ARBA00023077"/>
    </source>
</evidence>
<feature type="domain" description="TonB-dependent receptor-like beta-barrel" evidence="11">
    <location>
        <begin position="370"/>
        <end position="948"/>
    </location>
</feature>
<organism evidence="13 14">
    <name type="scientific">Aquiflexum balticum DSM 16537</name>
    <dbReference type="NCBI Taxonomy" id="758820"/>
    <lineage>
        <taxon>Bacteria</taxon>
        <taxon>Pseudomonadati</taxon>
        <taxon>Bacteroidota</taxon>
        <taxon>Cytophagia</taxon>
        <taxon>Cytophagales</taxon>
        <taxon>Cyclobacteriaceae</taxon>
        <taxon>Aquiflexum</taxon>
    </lineage>
</organism>
<dbReference type="AlphaFoldDB" id="A0A1W2GYZ9"/>
<evidence type="ECO:0000256" key="7">
    <source>
        <dbReference type="ARBA" id="ARBA00023237"/>
    </source>
</evidence>
<dbReference type="Gene3D" id="2.40.170.20">
    <property type="entry name" value="TonB-dependent receptor, beta-barrel domain"/>
    <property type="match status" value="1"/>
</dbReference>
<evidence type="ECO:0000256" key="8">
    <source>
        <dbReference type="PROSITE-ProRule" id="PRU01360"/>
    </source>
</evidence>
<dbReference type="NCBIfam" id="TIGR04056">
    <property type="entry name" value="OMP_RagA_SusC"/>
    <property type="match status" value="1"/>
</dbReference>
<name>A0A1W2GYZ9_9BACT</name>
<comment type="similarity">
    <text evidence="8 9">Belongs to the TonB-dependent receptor family.</text>
</comment>
<dbReference type="FunFam" id="2.170.130.10:FF:000008">
    <property type="entry name" value="SusC/RagA family TonB-linked outer membrane protein"/>
    <property type="match status" value="1"/>
</dbReference>
<dbReference type="GO" id="GO:0009279">
    <property type="term" value="C:cell outer membrane"/>
    <property type="evidence" value="ECO:0007669"/>
    <property type="project" value="UniProtKB-SubCell"/>
</dbReference>
<keyword evidence="14" id="KW-1185">Reference proteome</keyword>
<evidence type="ECO:0000259" key="11">
    <source>
        <dbReference type="Pfam" id="PF00593"/>
    </source>
</evidence>
<dbReference type="InterPro" id="IPR039426">
    <property type="entry name" value="TonB-dep_rcpt-like"/>
</dbReference>
<dbReference type="InterPro" id="IPR036942">
    <property type="entry name" value="Beta-barrel_TonB_sf"/>
</dbReference>
<keyword evidence="10" id="KW-0732">Signal</keyword>
<proteinExistence type="inferred from homology"/>
<dbReference type="EMBL" id="LT838813">
    <property type="protein sequence ID" value="SMD41873.1"/>
    <property type="molecule type" value="Genomic_DNA"/>
</dbReference>
<evidence type="ECO:0000256" key="9">
    <source>
        <dbReference type="RuleBase" id="RU003357"/>
    </source>
</evidence>
<accession>A0A1W2GYZ9</accession>
<evidence type="ECO:0000313" key="14">
    <source>
        <dbReference type="Proteomes" id="UP000192333"/>
    </source>
</evidence>
<protein>
    <submittedName>
        <fullName evidence="13">TonB-linked outer membrane protein, SusC/RagA family</fullName>
    </submittedName>
</protein>
<feature type="domain" description="TonB-dependent receptor plug" evidence="12">
    <location>
        <begin position="117"/>
        <end position="237"/>
    </location>
</feature>
<evidence type="ECO:0000313" key="13">
    <source>
        <dbReference type="EMBL" id="SMD41873.1"/>
    </source>
</evidence>
<evidence type="ECO:0000256" key="6">
    <source>
        <dbReference type="ARBA" id="ARBA00023136"/>
    </source>
</evidence>
<dbReference type="Gene3D" id="2.170.130.10">
    <property type="entry name" value="TonB-dependent receptor, plug domain"/>
    <property type="match status" value="1"/>
</dbReference>
<evidence type="ECO:0000256" key="1">
    <source>
        <dbReference type="ARBA" id="ARBA00004571"/>
    </source>
</evidence>
<keyword evidence="6 8" id="KW-0472">Membrane</keyword>
<dbReference type="STRING" id="758820.SAMN00777080_0407"/>
<evidence type="ECO:0000259" key="12">
    <source>
        <dbReference type="Pfam" id="PF07715"/>
    </source>
</evidence>
<keyword evidence="2 8" id="KW-0813">Transport</keyword>
<evidence type="ECO:0000256" key="10">
    <source>
        <dbReference type="SAM" id="SignalP"/>
    </source>
</evidence>
<evidence type="ECO:0000256" key="4">
    <source>
        <dbReference type="ARBA" id="ARBA00022692"/>
    </source>
</evidence>